<dbReference type="PANTHER" id="PTHR11101:SF80">
    <property type="entry name" value="PHOSPHATE TRANSPORTER"/>
    <property type="match status" value="1"/>
</dbReference>
<dbReference type="GO" id="GO:0016020">
    <property type="term" value="C:membrane"/>
    <property type="evidence" value="ECO:0007669"/>
    <property type="project" value="UniProtKB-SubCell"/>
</dbReference>
<protein>
    <recommendedName>
        <fullName evidence="10">Phosphate permease</fullName>
    </recommendedName>
</protein>
<evidence type="ECO:0000256" key="6">
    <source>
        <dbReference type="ARBA" id="ARBA00023136"/>
    </source>
</evidence>
<organism evidence="8 9">
    <name type="scientific">Bifiguratus adelaidae</name>
    <dbReference type="NCBI Taxonomy" id="1938954"/>
    <lineage>
        <taxon>Eukaryota</taxon>
        <taxon>Fungi</taxon>
        <taxon>Fungi incertae sedis</taxon>
        <taxon>Mucoromycota</taxon>
        <taxon>Mucoromycotina</taxon>
        <taxon>Endogonomycetes</taxon>
        <taxon>Endogonales</taxon>
        <taxon>Endogonales incertae sedis</taxon>
        <taxon>Bifiguratus</taxon>
    </lineage>
</organism>
<dbReference type="GO" id="GO:0005315">
    <property type="term" value="F:phosphate transmembrane transporter activity"/>
    <property type="evidence" value="ECO:0007669"/>
    <property type="project" value="InterPro"/>
</dbReference>
<keyword evidence="9" id="KW-1185">Reference proteome</keyword>
<name>A0A261Y339_9FUNG</name>
<evidence type="ECO:0000256" key="1">
    <source>
        <dbReference type="ARBA" id="ARBA00004141"/>
    </source>
</evidence>
<keyword evidence="4 7" id="KW-0812">Transmembrane</keyword>
<dbReference type="InterPro" id="IPR001204">
    <property type="entry name" value="Phos_transporter"/>
</dbReference>
<evidence type="ECO:0000256" key="3">
    <source>
        <dbReference type="ARBA" id="ARBA00022592"/>
    </source>
</evidence>
<feature type="transmembrane region" description="Helical" evidence="7">
    <location>
        <begin position="28"/>
        <end position="46"/>
    </location>
</feature>
<dbReference type="EMBL" id="MVBO01000024">
    <property type="protein sequence ID" value="OZJ05037.1"/>
    <property type="molecule type" value="Genomic_DNA"/>
</dbReference>
<comment type="subcellular location">
    <subcellularLocation>
        <location evidence="1">Membrane</location>
        <topology evidence="1">Multi-pass membrane protein</topology>
    </subcellularLocation>
</comment>
<dbReference type="Proteomes" id="UP000242875">
    <property type="component" value="Unassembled WGS sequence"/>
</dbReference>
<evidence type="ECO:0000313" key="9">
    <source>
        <dbReference type="Proteomes" id="UP000242875"/>
    </source>
</evidence>
<keyword evidence="3" id="KW-0592">Phosphate transport</keyword>
<dbReference type="PANTHER" id="PTHR11101">
    <property type="entry name" value="PHOSPHATE TRANSPORTER"/>
    <property type="match status" value="1"/>
</dbReference>
<evidence type="ECO:0000256" key="5">
    <source>
        <dbReference type="ARBA" id="ARBA00022989"/>
    </source>
</evidence>
<dbReference type="GO" id="GO:0035435">
    <property type="term" value="P:phosphate ion transmembrane transport"/>
    <property type="evidence" value="ECO:0007669"/>
    <property type="project" value="TreeGrafter"/>
</dbReference>
<dbReference type="Pfam" id="PF01384">
    <property type="entry name" value="PHO4"/>
    <property type="match status" value="1"/>
</dbReference>
<sequence length="100" mass="10140">MAAIAAQAQEIIAPADSTIIPPMQPHHYTFIFALGVIVAGLDAYGIGANDVANGFASSVGSGSISLLTACLIALFTEFLGAFLLGSNTAETVKSGIIDIN</sequence>
<feature type="transmembrane region" description="Helical" evidence="7">
    <location>
        <begin position="66"/>
        <end position="84"/>
    </location>
</feature>
<comment type="caution">
    <text evidence="8">The sequence shown here is derived from an EMBL/GenBank/DDBJ whole genome shotgun (WGS) entry which is preliminary data.</text>
</comment>
<evidence type="ECO:0000256" key="2">
    <source>
        <dbReference type="ARBA" id="ARBA00022448"/>
    </source>
</evidence>
<keyword evidence="5 7" id="KW-1133">Transmembrane helix</keyword>
<dbReference type="AlphaFoldDB" id="A0A261Y339"/>
<reference evidence="8 9" key="1">
    <citation type="journal article" date="2017" name="Mycologia">
        <title>Bifiguratus adelaidae, gen. et sp. nov., a new member of Mucoromycotina in endophytic and soil-dwelling habitats.</title>
        <authorList>
            <person name="Torres-Cruz T.J."/>
            <person name="Billingsley Tobias T.L."/>
            <person name="Almatruk M."/>
            <person name="Hesse C."/>
            <person name="Kuske C.R."/>
            <person name="Desiro A."/>
            <person name="Benucci G.M."/>
            <person name="Bonito G."/>
            <person name="Stajich J.E."/>
            <person name="Dunlap C."/>
            <person name="Arnold A.E."/>
            <person name="Porras-Alfaro A."/>
        </authorList>
    </citation>
    <scope>NUCLEOTIDE SEQUENCE [LARGE SCALE GENOMIC DNA]</scope>
    <source>
        <strain evidence="8 9">AZ0501</strain>
    </source>
</reference>
<proteinExistence type="predicted"/>
<evidence type="ECO:0000256" key="4">
    <source>
        <dbReference type="ARBA" id="ARBA00022692"/>
    </source>
</evidence>
<keyword evidence="6 7" id="KW-0472">Membrane</keyword>
<accession>A0A261Y339</accession>
<evidence type="ECO:0008006" key="10">
    <source>
        <dbReference type="Google" id="ProtNLM"/>
    </source>
</evidence>
<dbReference type="OrthoDB" id="260807at2759"/>
<gene>
    <name evidence="8" type="ORF">BZG36_02132</name>
</gene>
<keyword evidence="2" id="KW-0813">Transport</keyword>
<evidence type="ECO:0000313" key="8">
    <source>
        <dbReference type="EMBL" id="OZJ05037.1"/>
    </source>
</evidence>
<evidence type="ECO:0000256" key="7">
    <source>
        <dbReference type="SAM" id="Phobius"/>
    </source>
</evidence>